<dbReference type="SMART" id="SM00823">
    <property type="entry name" value="PKS_PP"/>
    <property type="match status" value="1"/>
</dbReference>
<accession>A9AW94</accession>
<evidence type="ECO:0000259" key="4">
    <source>
        <dbReference type="PROSITE" id="PS50075"/>
    </source>
</evidence>
<dbReference type="KEGG" id="hau:Haur_2104"/>
<evidence type="ECO:0000256" key="2">
    <source>
        <dbReference type="ARBA" id="ARBA00022450"/>
    </source>
</evidence>
<dbReference type="GO" id="GO:0031177">
    <property type="term" value="F:phosphopantetheine binding"/>
    <property type="evidence" value="ECO:0007669"/>
    <property type="project" value="InterPro"/>
</dbReference>
<dbReference type="InterPro" id="IPR006162">
    <property type="entry name" value="Ppantetheine_attach_site"/>
</dbReference>
<dbReference type="PROSITE" id="PS00012">
    <property type="entry name" value="PHOSPHOPANTETHEINE"/>
    <property type="match status" value="1"/>
</dbReference>
<dbReference type="Proteomes" id="UP000000787">
    <property type="component" value="Chromosome"/>
</dbReference>
<dbReference type="InterPro" id="IPR020806">
    <property type="entry name" value="PKS_PP-bd"/>
</dbReference>
<evidence type="ECO:0000256" key="3">
    <source>
        <dbReference type="ARBA" id="ARBA00022553"/>
    </source>
</evidence>
<dbReference type="HOGENOM" id="CLU_000022_76_1_0"/>
<dbReference type="Pfam" id="PF07993">
    <property type="entry name" value="NAD_binding_4"/>
    <property type="match status" value="1"/>
</dbReference>
<dbReference type="STRING" id="316274.Haur_2104"/>
<dbReference type="PANTHER" id="PTHR44845:SF6">
    <property type="entry name" value="BETA-ALANINE-ACTIVATING ENZYME"/>
    <property type="match status" value="1"/>
</dbReference>
<organism evidence="5 6">
    <name type="scientific">Herpetosiphon aurantiacus (strain ATCC 23779 / DSM 785 / 114-95)</name>
    <dbReference type="NCBI Taxonomy" id="316274"/>
    <lineage>
        <taxon>Bacteria</taxon>
        <taxon>Bacillati</taxon>
        <taxon>Chloroflexota</taxon>
        <taxon>Chloroflexia</taxon>
        <taxon>Herpetosiphonales</taxon>
        <taxon>Herpetosiphonaceae</taxon>
        <taxon>Herpetosiphon</taxon>
    </lineage>
</organism>
<dbReference type="PROSITE" id="PS50075">
    <property type="entry name" value="CARRIER"/>
    <property type="match status" value="1"/>
</dbReference>
<keyword evidence="6" id="KW-1185">Reference proteome</keyword>
<dbReference type="InterPro" id="IPR010080">
    <property type="entry name" value="Thioester_reductase-like_dom"/>
</dbReference>
<dbReference type="eggNOG" id="COG3320">
    <property type="taxonomic scope" value="Bacteria"/>
</dbReference>
<evidence type="ECO:0000313" key="5">
    <source>
        <dbReference type="EMBL" id="ABX04744.1"/>
    </source>
</evidence>
<dbReference type="NCBIfam" id="TIGR01746">
    <property type="entry name" value="Thioester-redct"/>
    <property type="match status" value="1"/>
</dbReference>
<dbReference type="InterPro" id="IPR045851">
    <property type="entry name" value="AMP-bd_C_sf"/>
</dbReference>
<dbReference type="eggNOG" id="COG1020">
    <property type="taxonomic scope" value="Bacteria"/>
</dbReference>
<dbReference type="Gene3D" id="3.40.50.720">
    <property type="entry name" value="NAD(P)-binding Rossmann-like Domain"/>
    <property type="match status" value="1"/>
</dbReference>
<dbReference type="Gene3D" id="3.30.300.30">
    <property type="match status" value="1"/>
</dbReference>
<dbReference type="InterPro" id="IPR036291">
    <property type="entry name" value="NAD(P)-bd_dom_sf"/>
</dbReference>
<dbReference type="SUPFAM" id="SSF47336">
    <property type="entry name" value="ACP-like"/>
    <property type="match status" value="1"/>
</dbReference>
<reference evidence="5 6" key="1">
    <citation type="journal article" date="2011" name="Stand. Genomic Sci.">
        <title>Complete genome sequence of the filamentous gliding predatory bacterium Herpetosiphon aurantiacus type strain (114-95(T)).</title>
        <authorList>
            <person name="Kiss H."/>
            <person name="Nett M."/>
            <person name="Domin N."/>
            <person name="Martin K."/>
            <person name="Maresca J.A."/>
            <person name="Copeland A."/>
            <person name="Lapidus A."/>
            <person name="Lucas S."/>
            <person name="Berry K.W."/>
            <person name="Glavina Del Rio T."/>
            <person name="Dalin E."/>
            <person name="Tice H."/>
            <person name="Pitluck S."/>
            <person name="Richardson P."/>
            <person name="Bruce D."/>
            <person name="Goodwin L."/>
            <person name="Han C."/>
            <person name="Detter J.C."/>
            <person name="Schmutz J."/>
            <person name="Brettin T."/>
            <person name="Land M."/>
            <person name="Hauser L."/>
            <person name="Kyrpides N.C."/>
            <person name="Ivanova N."/>
            <person name="Goker M."/>
            <person name="Woyke T."/>
            <person name="Klenk H.P."/>
            <person name="Bryant D.A."/>
        </authorList>
    </citation>
    <scope>NUCLEOTIDE SEQUENCE [LARGE SCALE GENOMIC DNA]</scope>
    <source>
        <strain evidence="6">ATCC 23779 / DSM 785 / 114-95</strain>
    </source>
</reference>
<evidence type="ECO:0000313" key="6">
    <source>
        <dbReference type="Proteomes" id="UP000000787"/>
    </source>
</evidence>
<dbReference type="CDD" id="cd05235">
    <property type="entry name" value="SDR_e1"/>
    <property type="match status" value="1"/>
</dbReference>
<dbReference type="EMBL" id="CP000875">
    <property type="protein sequence ID" value="ABX04744.1"/>
    <property type="molecule type" value="Genomic_DNA"/>
</dbReference>
<feature type="domain" description="Carrier" evidence="4">
    <location>
        <begin position="67"/>
        <end position="141"/>
    </location>
</feature>
<dbReference type="InterPro" id="IPR013120">
    <property type="entry name" value="FAR_NAD-bd"/>
</dbReference>
<dbReference type="SUPFAM" id="SSF56801">
    <property type="entry name" value="Acetyl-CoA synthetase-like"/>
    <property type="match status" value="1"/>
</dbReference>
<dbReference type="InterPro" id="IPR036736">
    <property type="entry name" value="ACP-like_sf"/>
</dbReference>
<keyword evidence="3" id="KW-0597">Phosphoprotein</keyword>
<dbReference type="AlphaFoldDB" id="A9AW94"/>
<dbReference type="PANTHER" id="PTHR44845">
    <property type="entry name" value="CARRIER DOMAIN-CONTAINING PROTEIN"/>
    <property type="match status" value="1"/>
</dbReference>
<dbReference type="Gene3D" id="1.10.1200.10">
    <property type="entry name" value="ACP-like"/>
    <property type="match status" value="1"/>
</dbReference>
<dbReference type="InterPro" id="IPR009081">
    <property type="entry name" value="PP-bd_ACP"/>
</dbReference>
<dbReference type="Pfam" id="PF00550">
    <property type="entry name" value="PP-binding"/>
    <property type="match status" value="1"/>
</dbReference>
<gene>
    <name evidence="5" type="ordered locus">Haur_2104</name>
</gene>
<evidence type="ECO:0000256" key="1">
    <source>
        <dbReference type="ARBA" id="ARBA00001957"/>
    </source>
</evidence>
<dbReference type="FunFam" id="1.10.1200.10:FF:000005">
    <property type="entry name" value="Nonribosomal peptide synthetase 1"/>
    <property type="match status" value="1"/>
</dbReference>
<dbReference type="BioCyc" id="HAUR316274:GHYA-2132-MONOMER"/>
<keyword evidence="2" id="KW-0596">Phosphopantetheine</keyword>
<sequence length="523" mass="58208">MNLINKVNSAAALPLREYLQHHLPESMLPTAFVELRQIPRLPNGKVDRAALPTIDFQQYSDPEHYVAPRTTTEQQLAYIWQQTLRVPQVGIHDNFFALGGDSITSIQVAARANQAGIRLTARQLFEQPTIAQLAHGVAITDQRNLLDEIVLDPAINPLGLAPYHEHMPQSILLTGATGFLGPYLLAELLTQTSAHIYCVVRAADETQAFAKIRQQLEHANRWEPAFASRLIVMLGDLSLPQLGMTAADWQMLAQTIDRIYHNGAVVNLAHSYAQLKASNVQATIDLLRLASQVKLKSMHFSSTTSVFPANTAATVRYEQELPSTPDGLITGYAQTKWVAEHLLLQARARGIPINCYRPGRIGWDTQTGQWNRGDGLYRLLQGCLQLGRAPLVDRLAEITPVAYVAQAMVALSLQPSGQGQTYHLVNQQHIAWNQLINWMQELGYPIEQVDLDQWMLQLQRQTKDVPNTSLQSLLTLAQAAVNGPHAEQAYDQTAMQAALAATEVMLPTLDRTSLQQWLAQLRF</sequence>
<dbReference type="SUPFAM" id="SSF51735">
    <property type="entry name" value="NAD(P)-binding Rossmann-fold domains"/>
    <property type="match status" value="1"/>
</dbReference>
<dbReference type="InParanoid" id="A9AW94"/>
<comment type="cofactor">
    <cofactor evidence="1">
        <name>pantetheine 4'-phosphate</name>
        <dbReference type="ChEBI" id="CHEBI:47942"/>
    </cofactor>
</comment>
<protein>
    <submittedName>
        <fullName evidence="5">Thioester reductase domain</fullName>
    </submittedName>
</protein>
<name>A9AW94_HERA2</name>
<proteinExistence type="predicted"/>